<feature type="chain" id="PRO_5043097074" description="Transmembrane 9 superfamily member" evidence="7">
    <location>
        <begin position="20"/>
        <end position="317"/>
    </location>
</feature>
<evidence type="ECO:0000256" key="5">
    <source>
        <dbReference type="ARBA" id="ARBA00022989"/>
    </source>
</evidence>
<evidence type="ECO:0000313" key="8">
    <source>
        <dbReference type="EMBL" id="CAK1544217.1"/>
    </source>
</evidence>
<evidence type="ECO:0000256" key="1">
    <source>
        <dbReference type="ARBA" id="ARBA00004141"/>
    </source>
</evidence>
<reference evidence="8 9" key="1">
    <citation type="submission" date="2023-11" db="EMBL/GenBank/DDBJ databases">
        <authorList>
            <person name="Okamura Y."/>
        </authorList>
    </citation>
    <scope>NUCLEOTIDE SEQUENCE [LARGE SCALE GENOMIC DNA]</scope>
</reference>
<dbReference type="GO" id="GO:0016020">
    <property type="term" value="C:membrane"/>
    <property type="evidence" value="ECO:0007669"/>
    <property type="project" value="UniProtKB-SubCell"/>
</dbReference>
<evidence type="ECO:0000256" key="2">
    <source>
        <dbReference type="ARBA" id="ARBA00005227"/>
    </source>
</evidence>
<evidence type="ECO:0000313" key="9">
    <source>
        <dbReference type="Proteomes" id="UP001497472"/>
    </source>
</evidence>
<evidence type="ECO:0000256" key="3">
    <source>
        <dbReference type="ARBA" id="ARBA00022692"/>
    </source>
</evidence>
<dbReference type="Pfam" id="PF02990">
    <property type="entry name" value="EMP70"/>
    <property type="match status" value="1"/>
</dbReference>
<organism evidence="8 9">
    <name type="scientific">Leptosia nina</name>
    <dbReference type="NCBI Taxonomy" id="320188"/>
    <lineage>
        <taxon>Eukaryota</taxon>
        <taxon>Metazoa</taxon>
        <taxon>Ecdysozoa</taxon>
        <taxon>Arthropoda</taxon>
        <taxon>Hexapoda</taxon>
        <taxon>Insecta</taxon>
        <taxon>Pterygota</taxon>
        <taxon>Neoptera</taxon>
        <taxon>Endopterygota</taxon>
        <taxon>Lepidoptera</taxon>
        <taxon>Glossata</taxon>
        <taxon>Ditrysia</taxon>
        <taxon>Papilionoidea</taxon>
        <taxon>Pieridae</taxon>
        <taxon>Pierinae</taxon>
        <taxon>Leptosia</taxon>
    </lineage>
</organism>
<keyword evidence="9" id="KW-1185">Reference proteome</keyword>
<dbReference type="GO" id="GO:0072657">
    <property type="term" value="P:protein localization to membrane"/>
    <property type="evidence" value="ECO:0007669"/>
    <property type="project" value="TreeGrafter"/>
</dbReference>
<keyword evidence="6" id="KW-0472">Membrane</keyword>
<accession>A0AAV1J6R3</accession>
<keyword evidence="3" id="KW-0812">Transmembrane</keyword>
<dbReference type="PANTHER" id="PTHR10766">
    <property type="entry name" value="TRANSMEMBRANE 9 SUPERFAMILY PROTEIN"/>
    <property type="match status" value="1"/>
</dbReference>
<comment type="similarity">
    <text evidence="2 7">Belongs to the nonaspanin (TM9SF) (TC 9.A.2) family.</text>
</comment>
<dbReference type="EMBL" id="CAVLEF010000005">
    <property type="protein sequence ID" value="CAK1544217.1"/>
    <property type="molecule type" value="Genomic_DNA"/>
</dbReference>
<comment type="caution">
    <text evidence="8">The sequence shown here is derived from an EMBL/GenBank/DDBJ whole genome shotgun (WGS) entry which is preliminary data.</text>
</comment>
<protein>
    <recommendedName>
        <fullName evidence="7">Transmembrane 9 superfamily member</fullName>
    </recommendedName>
</protein>
<feature type="signal peptide" evidence="7">
    <location>
        <begin position="1"/>
        <end position="19"/>
    </location>
</feature>
<dbReference type="Proteomes" id="UP001497472">
    <property type="component" value="Unassembled WGS sequence"/>
</dbReference>
<evidence type="ECO:0000256" key="4">
    <source>
        <dbReference type="ARBA" id="ARBA00022729"/>
    </source>
</evidence>
<name>A0AAV1J6R3_9NEOP</name>
<gene>
    <name evidence="8" type="ORF">LNINA_LOCUS3983</name>
</gene>
<dbReference type="InterPro" id="IPR004240">
    <property type="entry name" value="EMP70"/>
</dbReference>
<proteinExistence type="inferred from homology"/>
<evidence type="ECO:0000256" key="6">
    <source>
        <dbReference type="ARBA" id="ARBA00023136"/>
    </source>
</evidence>
<evidence type="ECO:0000256" key="7">
    <source>
        <dbReference type="RuleBase" id="RU363079"/>
    </source>
</evidence>
<dbReference type="PANTHER" id="PTHR10766:SF176">
    <property type="entry name" value="TRANSMEMBRANE 9 SUPERFAMILY MEMBER"/>
    <property type="match status" value="1"/>
</dbReference>
<keyword evidence="5" id="KW-1133">Transmembrane helix</keyword>
<comment type="subcellular location">
    <subcellularLocation>
        <location evidence="1">Membrane</location>
        <topology evidence="1">Multi-pass membrane protein</topology>
    </subcellularLocation>
</comment>
<sequence length="317" mass="35594">MVITPHVLCVLLVLMPIKGHYLSGLAPVNYCKAGAESEKCKKEIPLYVNRLNSEESFIPFEYHHFDFCLSNDTQLPVENLGHVGFGEQIQPSPYKINFLENVSCQTVCTKSYKGSDTESKKKLNLLKNGMTLFYQHHWIIDNMPTVWCYLVNEGSKSYCSTGFPMGCQIRMNFDTCTPIVNTSPSQVGTYFLFNHVDINIIYHSGGSEEWGVAFGDNGGRIISVKVKPASINHQNPQKPDCSVRKLLKIPNYLATDETFNIVYTYNFGLKCGKKSFSPPPPPRPDPFWLSSGRRGLFLEVGGLSTPSSIFTDNTLHK</sequence>
<keyword evidence="4 7" id="KW-0732">Signal</keyword>
<dbReference type="AlphaFoldDB" id="A0AAV1J6R3"/>